<sequence>MTERHQFKALRARHLFVFLHCTQHMAKVHFSAGDCITFGHDAEDEVPLTQNPGLQSEVTFQGGRCQMWPKAKTQRPRNCSESSAQRSSGSRASLAFQRRLRNARTSGAKFWPTLWFGQMTAVLVTLIVGALVALTYALREAEINAKEAYDAGRALDLDDIDNATNITTALLGDGFDAAYFANGSLPQTSVDVVRGSAGFSSTGSGEPSTHDGFPPLKERYVEGQRPKHFLKTVRGAASKEKNPFRGNSLRLGSKGNRPRPKSEAS</sequence>
<evidence type="ECO:0000313" key="1">
    <source>
        <dbReference type="EMBL" id="KAH6946979.1"/>
    </source>
</evidence>
<accession>A0ACB7TLF8</accession>
<organism evidence="1 2">
    <name type="scientific">Hyalomma asiaticum</name>
    <name type="common">Tick</name>
    <dbReference type="NCBI Taxonomy" id="266040"/>
    <lineage>
        <taxon>Eukaryota</taxon>
        <taxon>Metazoa</taxon>
        <taxon>Ecdysozoa</taxon>
        <taxon>Arthropoda</taxon>
        <taxon>Chelicerata</taxon>
        <taxon>Arachnida</taxon>
        <taxon>Acari</taxon>
        <taxon>Parasitiformes</taxon>
        <taxon>Ixodida</taxon>
        <taxon>Ixodoidea</taxon>
        <taxon>Ixodidae</taxon>
        <taxon>Hyalomminae</taxon>
        <taxon>Hyalomma</taxon>
    </lineage>
</organism>
<comment type="caution">
    <text evidence="1">The sequence shown here is derived from an EMBL/GenBank/DDBJ whole genome shotgun (WGS) entry which is preliminary data.</text>
</comment>
<evidence type="ECO:0000313" key="2">
    <source>
        <dbReference type="Proteomes" id="UP000821845"/>
    </source>
</evidence>
<proteinExistence type="predicted"/>
<dbReference type="EMBL" id="CM023481">
    <property type="protein sequence ID" value="KAH6946979.1"/>
    <property type="molecule type" value="Genomic_DNA"/>
</dbReference>
<dbReference type="Proteomes" id="UP000821845">
    <property type="component" value="Chromosome 1"/>
</dbReference>
<reference evidence="1" key="1">
    <citation type="submission" date="2020-05" db="EMBL/GenBank/DDBJ databases">
        <title>Large-scale comparative analyses of tick genomes elucidate their genetic diversity and vector capacities.</title>
        <authorList>
            <person name="Jia N."/>
            <person name="Wang J."/>
            <person name="Shi W."/>
            <person name="Du L."/>
            <person name="Sun Y."/>
            <person name="Zhan W."/>
            <person name="Jiang J."/>
            <person name="Wang Q."/>
            <person name="Zhang B."/>
            <person name="Ji P."/>
            <person name="Sakyi L.B."/>
            <person name="Cui X."/>
            <person name="Yuan T."/>
            <person name="Jiang B."/>
            <person name="Yang W."/>
            <person name="Lam T.T.-Y."/>
            <person name="Chang Q."/>
            <person name="Ding S."/>
            <person name="Wang X."/>
            <person name="Zhu J."/>
            <person name="Ruan X."/>
            <person name="Zhao L."/>
            <person name="Wei J."/>
            <person name="Que T."/>
            <person name="Du C."/>
            <person name="Cheng J."/>
            <person name="Dai P."/>
            <person name="Han X."/>
            <person name="Huang E."/>
            <person name="Gao Y."/>
            <person name="Liu J."/>
            <person name="Shao H."/>
            <person name="Ye R."/>
            <person name="Li L."/>
            <person name="Wei W."/>
            <person name="Wang X."/>
            <person name="Wang C."/>
            <person name="Yang T."/>
            <person name="Huo Q."/>
            <person name="Li W."/>
            <person name="Guo W."/>
            <person name="Chen H."/>
            <person name="Zhou L."/>
            <person name="Ni X."/>
            <person name="Tian J."/>
            <person name="Zhou Y."/>
            <person name="Sheng Y."/>
            <person name="Liu T."/>
            <person name="Pan Y."/>
            <person name="Xia L."/>
            <person name="Li J."/>
            <person name="Zhao F."/>
            <person name="Cao W."/>
        </authorList>
    </citation>
    <scope>NUCLEOTIDE SEQUENCE</scope>
    <source>
        <strain evidence="1">Hyas-2018</strain>
    </source>
</reference>
<keyword evidence="2" id="KW-1185">Reference proteome</keyword>
<gene>
    <name evidence="1" type="ORF">HPB50_016402</name>
</gene>
<name>A0ACB7TLF8_HYAAI</name>
<protein>
    <submittedName>
        <fullName evidence="1">Uncharacterized protein</fullName>
    </submittedName>
</protein>